<protein>
    <submittedName>
        <fullName evidence="1">Uncharacterized protein</fullName>
    </submittedName>
</protein>
<evidence type="ECO:0000313" key="2">
    <source>
        <dbReference type="Proteomes" id="UP001185331"/>
    </source>
</evidence>
<evidence type="ECO:0000313" key="1">
    <source>
        <dbReference type="EMBL" id="MDR6218918.1"/>
    </source>
</evidence>
<accession>A0AAE3XDL5</accession>
<sequence>MTSPTHTPRASLDAAAARLTRDPRAAHAFAVTLDRLYRAALTDPTPGAPHAPR</sequence>
<dbReference type="EMBL" id="JAVDQK010000005">
    <property type="protein sequence ID" value="MDR6218918.1"/>
    <property type="molecule type" value="Genomic_DNA"/>
</dbReference>
<dbReference type="Proteomes" id="UP001185331">
    <property type="component" value="Unassembled WGS sequence"/>
</dbReference>
<gene>
    <name evidence="1" type="ORF">J2Y00_002515</name>
</gene>
<dbReference type="AlphaFoldDB" id="A0AAE3XDL5"/>
<reference evidence="1" key="1">
    <citation type="submission" date="2023-07" db="EMBL/GenBank/DDBJ databases">
        <title>Sorghum-associated microbial communities from plants grown in Nebraska, USA.</title>
        <authorList>
            <person name="Schachtman D."/>
        </authorList>
    </citation>
    <scope>NUCLEOTIDE SEQUENCE</scope>
    <source>
        <strain evidence="1">BE330</strain>
    </source>
</reference>
<name>A0AAE3XDL5_9DEIO</name>
<dbReference type="RefSeq" id="WP_309853737.1">
    <property type="nucleotide sequence ID" value="NZ_JAVDQJ010000004.1"/>
</dbReference>
<comment type="caution">
    <text evidence="1">The sequence shown here is derived from an EMBL/GenBank/DDBJ whole genome shotgun (WGS) entry which is preliminary data.</text>
</comment>
<proteinExistence type="predicted"/>
<organism evidence="1 2">
    <name type="scientific">Deinococcus soli</name>
    <name type="common">ex Cha et al. 2016</name>
    <dbReference type="NCBI Taxonomy" id="1309411"/>
    <lineage>
        <taxon>Bacteria</taxon>
        <taxon>Thermotogati</taxon>
        <taxon>Deinococcota</taxon>
        <taxon>Deinococci</taxon>
        <taxon>Deinococcales</taxon>
        <taxon>Deinococcaceae</taxon>
        <taxon>Deinococcus</taxon>
    </lineage>
</organism>